<dbReference type="EMBL" id="CAKKTJ010000333">
    <property type="protein sequence ID" value="CAH0482304.1"/>
    <property type="molecule type" value="Genomic_DNA"/>
</dbReference>
<gene>
    <name evidence="1" type="ORF">PBS003_LOCUS8900</name>
</gene>
<sequence length="280" mass="31219">MELDFEDDVDQLSLEKLLDQRFDCSCKMKIVMDKESVVSRVRLSNVMLDSRMNDTRSEFQARVQGDAPVYNPSVGRWLSMNGNTPELAYRNSLDTVNTASVEGALMYVQAEGINVNEQSVKCEPHSSLAYYANHISPTYSEFVAMDGGKCTNEGSDIPLACKVYYGLDGTSNVGRSVGASYRTGDRRAPYPDCLWFSFPNSCAQKYRTEKMDECRNQYPPGLCPLGVQPDGDACTFSYKILGFINIDDLVGITSMGYRNYYEFCSNGGVEFKAINTPNGF</sequence>
<dbReference type="AlphaFoldDB" id="A0AAU9LCN6"/>
<dbReference type="PANTHER" id="PTHR33946:SF4">
    <property type="entry name" value="COAGULATION FACTOR XI"/>
    <property type="match status" value="1"/>
</dbReference>
<evidence type="ECO:0000313" key="2">
    <source>
        <dbReference type="Proteomes" id="UP001160483"/>
    </source>
</evidence>
<accession>A0AAU9LCN6</accession>
<name>A0AAU9LCN6_9STRA</name>
<organism evidence="1 2">
    <name type="scientific">Peronospora belbahrii</name>
    <dbReference type="NCBI Taxonomy" id="622444"/>
    <lineage>
        <taxon>Eukaryota</taxon>
        <taxon>Sar</taxon>
        <taxon>Stramenopiles</taxon>
        <taxon>Oomycota</taxon>
        <taxon>Peronosporomycetes</taxon>
        <taxon>Peronosporales</taxon>
        <taxon>Peronosporaceae</taxon>
        <taxon>Peronospora</taxon>
    </lineage>
</organism>
<dbReference type="PANTHER" id="PTHR33946">
    <property type="match status" value="1"/>
</dbReference>
<evidence type="ECO:0000313" key="1">
    <source>
        <dbReference type="EMBL" id="CAH0482304.1"/>
    </source>
</evidence>
<dbReference type="Proteomes" id="UP001160483">
    <property type="component" value="Unassembled WGS sequence"/>
</dbReference>
<proteinExistence type="predicted"/>
<protein>
    <submittedName>
        <fullName evidence="1">Uncharacterized protein</fullName>
    </submittedName>
</protein>
<reference evidence="1" key="1">
    <citation type="submission" date="2021-11" db="EMBL/GenBank/DDBJ databases">
        <authorList>
            <person name="Islam A."/>
            <person name="Islam S."/>
            <person name="Flora M.S."/>
            <person name="Rahman M."/>
            <person name="Ziaur R.M."/>
            <person name="Epstein J.H."/>
            <person name="Hassan M."/>
            <person name="Klassen M."/>
            <person name="Woodard K."/>
            <person name="Webb A."/>
            <person name="Webby R.J."/>
            <person name="El Zowalaty M.E."/>
        </authorList>
    </citation>
    <scope>NUCLEOTIDE SEQUENCE</scope>
    <source>
        <strain evidence="1">Pbs3</strain>
    </source>
</reference>
<comment type="caution">
    <text evidence="1">The sequence shown here is derived from an EMBL/GenBank/DDBJ whole genome shotgun (WGS) entry which is preliminary data.</text>
</comment>